<name>A0A3M8CSK2_9BACL</name>
<sequence>MHKNIGTTDAIIRITGGLLGLAYGIGKMSRRPYNAPWLLMAFSAMKVAEGVTRHCMMYRAMGISTRSDKGMRGMQDMIAQAKGKGFQMVMGQVARTLNARKNVETQASSTENSKASTAPSTKQNHAGSNGPRLSPEDEILEKAAREFVSFRSEDQESKATSASASSTSSSSTTEKSQSEQYSHDEHRYPTYS</sequence>
<organism evidence="3 4">
    <name type="scientific">Brevibacillus nitrificans</name>
    <dbReference type="NCBI Taxonomy" id="651560"/>
    <lineage>
        <taxon>Bacteria</taxon>
        <taxon>Bacillati</taxon>
        <taxon>Bacillota</taxon>
        <taxon>Bacilli</taxon>
        <taxon>Bacillales</taxon>
        <taxon>Paenibacillaceae</taxon>
        <taxon>Brevibacillus</taxon>
    </lineage>
</organism>
<gene>
    <name evidence="3" type="ORF">EDM59_29010</name>
</gene>
<dbReference type="AlphaFoldDB" id="A0A3M8CSK2"/>
<feature type="compositionally biased region" description="Low complexity" evidence="1">
    <location>
        <begin position="158"/>
        <end position="180"/>
    </location>
</feature>
<reference evidence="3 4" key="1">
    <citation type="submission" date="2018-10" db="EMBL/GenBank/DDBJ databases">
        <title>Phylogenomics of Brevibacillus.</title>
        <authorList>
            <person name="Dunlap C."/>
        </authorList>
    </citation>
    <scope>NUCLEOTIDE SEQUENCE [LARGE SCALE GENOMIC DNA]</scope>
    <source>
        <strain evidence="3 4">JCM 15774</strain>
    </source>
</reference>
<dbReference type="InterPro" id="IPR021309">
    <property type="entry name" value="YgaP-like_TM"/>
</dbReference>
<dbReference type="Proteomes" id="UP000269573">
    <property type="component" value="Unassembled WGS sequence"/>
</dbReference>
<dbReference type="Pfam" id="PF11127">
    <property type="entry name" value="YgaP-like_TM"/>
    <property type="match status" value="1"/>
</dbReference>
<protein>
    <submittedName>
        <fullName evidence="3">DUF2892 domain-containing protein</fullName>
    </submittedName>
</protein>
<proteinExistence type="predicted"/>
<feature type="region of interest" description="Disordered" evidence="1">
    <location>
        <begin position="102"/>
        <end position="192"/>
    </location>
</feature>
<keyword evidence="4" id="KW-1185">Reference proteome</keyword>
<evidence type="ECO:0000313" key="4">
    <source>
        <dbReference type="Proteomes" id="UP000269573"/>
    </source>
</evidence>
<evidence type="ECO:0000256" key="1">
    <source>
        <dbReference type="SAM" id="MobiDB-lite"/>
    </source>
</evidence>
<evidence type="ECO:0000259" key="2">
    <source>
        <dbReference type="Pfam" id="PF11127"/>
    </source>
</evidence>
<feature type="compositionally biased region" description="Polar residues" evidence="1">
    <location>
        <begin position="104"/>
        <end position="127"/>
    </location>
</feature>
<accession>A0A3M8CSK2</accession>
<evidence type="ECO:0000313" key="3">
    <source>
        <dbReference type="EMBL" id="RNB78684.1"/>
    </source>
</evidence>
<feature type="domain" description="Inner membrane protein YgaP-like transmembrane" evidence="2">
    <location>
        <begin position="1"/>
        <end position="67"/>
    </location>
</feature>
<dbReference type="RefSeq" id="WP_122926795.1">
    <property type="nucleotide sequence ID" value="NZ_RHHU01000024.1"/>
</dbReference>
<comment type="caution">
    <text evidence="3">The sequence shown here is derived from an EMBL/GenBank/DDBJ whole genome shotgun (WGS) entry which is preliminary data.</text>
</comment>
<feature type="compositionally biased region" description="Basic and acidic residues" evidence="1">
    <location>
        <begin position="181"/>
        <end position="192"/>
    </location>
</feature>
<dbReference type="EMBL" id="RHHU01000024">
    <property type="protein sequence ID" value="RNB78684.1"/>
    <property type="molecule type" value="Genomic_DNA"/>
</dbReference>